<evidence type="ECO:0000256" key="2">
    <source>
        <dbReference type="SAM" id="MobiDB-lite"/>
    </source>
</evidence>
<dbReference type="PANTHER" id="PTHR35936">
    <property type="entry name" value="MEMBRANE-BOUND LYTIC MUREIN TRANSGLYCOSYLASE F"/>
    <property type="match status" value="1"/>
</dbReference>
<evidence type="ECO:0000313" key="6">
    <source>
        <dbReference type="Proteomes" id="UP000195781"/>
    </source>
</evidence>
<dbReference type="OrthoDB" id="3181937at2"/>
<dbReference type="EMBL" id="NFIE01000001">
    <property type="protein sequence ID" value="OUN89879.1"/>
    <property type="molecule type" value="Genomic_DNA"/>
</dbReference>
<comment type="caution">
    <text evidence="5">The sequence shown here is derived from an EMBL/GenBank/DDBJ whole genome shotgun (WGS) entry which is preliminary data.</text>
</comment>
<dbReference type="PROSITE" id="PS51257">
    <property type="entry name" value="PROKAR_LIPOPROTEIN"/>
    <property type="match status" value="1"/>
</dbReference>
<reference evidence="6" key="1">
    <citation type="submission" date="2017-04" db="EMBL/GenBank/DDBJ databases">
        <title>Function of individual gut microbiota members based on whole genome sequencing of pure cultures obtained from chicken caecum.</title>
        <authorList>
            <person name="Medvecky M."/>
            <person name="Cejkova D."/>
            <person name="Polansky O."/>
            <person name="Karasova D."/>
            <person name="Kubasova T."/>
            <person name="Cizek A."/>
            <person name="Rychlik I."/>
        </authorList>
    </citation>
    <scope>NUCLEOTIDE SEQUENCE [LARGE SCALE GENOMIC DNA]</scope>
    <source>
        <strain evidence="6">An5</strain>
    </source>
</reference>
<feature type="compositionally biased region" description="Acidic residues" evidence="2">
    <location>
        <begin position="281"/>
        <end position="297"/>
    </location>
</feature>
<evidence type="ECO:0000313" key="5">
    <source>
        <dbReference type="EMBL" id="OUN89879.1"/>
    </source>
</evidence>
<dbReference type="SUPFAM" id="SSF53850">
    <property type="entry name" value="Periplasmic binding protein-like II"/>
    <property type="match status" value="1"/>
</dbReference>
<dbReference type="Pfam" id="PF00497">
    <property type="entry name" value="SBP_bac_3"/>
    <property type="match status" value="1"/>
</dbReference>
<organism evidence="5 6">
    <name type="scientific">[Collinsella] massiliensis</name>
    <dbReference type="NCBI Taxonomy" id="1232426"/>
    <lineage>
        <taxon>Bacteria</taxon>
        <taxon>Bacillati</taxon>
        <taxon>Actinomycetota</taxon>
        <taxon>Coriobacteriia</taxon>
        <taxon>Coriobacteriales</taxon>
        <taxon>Coriobacteriaceae</taxon>
        <taxon>Enorma</taxon>
    </lineage>
</organism>
<keyword evidence="6" id="KW-1185">Reference proteome</keyword>
<gene>
    <name evidence="5" type="ORF">B5G02_00560</name>
</gene>
<protein>
    <recommendedName>
        <fullName evidence="4">Solute-binding protein family 3/N-terminal domain-containing protein</fullName>
    </recommendedName>
</protein>
<dbReference type="AlphaFoldDB" id="A0A1Y3Y3D5"/>
<proteinExistence type="predicted"/>
<name>A0A1Y3Y3D5_9ACTN</name>
<evidence type="ECO:0000256" key="1">
    <source>
        <dbReference type="ARBA" id="ARBA00022729"/>
    </source>
</evidence>
<feature type="region of interest" description="Disordered" evidence="2">
    <location>
        <begin position="281"/>
        <end position="304"/>
    </location>
</feature>
<dbReference type="InterPro" id="IPR001638">
    <property type="entry name" value="Solute-binding_3/MltF_N"/>
</dbReference>
<sequence>MQRGALVAAVVALAWALSGCSFTTPPLSEAEDEPVDQVVDDSQLVQAGTLTVALDTTDAPQVMITSDGTYEGYAVDVALALVDSMGLKVAFVSSVSPQDAIEAGEADIYLGATTRNQSDDIRVQGEYLQNATAVFGASDSAPATVTAEDLSRAAVGVQDGSASQEALTRMGITTENVYDNVNECFDALAAGEVDYVACDATAGAYLARTYEGVFFAGTIGPSTSYGIAYASSATDLADAVGVALDEISADGTLDAIHVLWYGSLPLNLSSAVLSGVTITEEPEAADDDASAAEDSDDHSDINDF</sequence>
<dbReference type="Gene3D" id="3.40.190.10">
    <property type="entry name" value="Periplasmic binding protein-like II"/>
    <property type="match status" value="2"/>
</dbReference>
<feature type="chain" id="PRO_5038441775" description="Solute-binding protein family 3/N-terminal domain-containing protein" evidence="3">
    <location>
        <begin position="24"/>
        <end position="304"/>
    </location>
</feature>
<accession>A0A1Y3Y3D5</accession>
<dbReference type="SMART" id="SM00062">
    <property type="entry name" value="PBPb"/>
    <property type="match status" value="1"/>
</dbReference>
<evidence type="ECO:0000259" key="4">
    <source>
        <dbReference type="SMART" id="SM00062"/>
    </source>
</evidence>
<feature type="domain" description="Solute-binding protein family 3/N-terminal" evidence="4">
    <location>
        <begin position="49"/>
        <end position="264"/>
    </location>
</feature>
<evidence type="ECO:0000256" key="3">
    <source>
        <dbReference type="SAM" id="SignalP"/>
    </source>
</evidence>
<feature type="signal peptide" evidence="3">
    <location>
        <begin position="1"/>
        <end position="23"/>
    </location>
</feature>
<keyword evidence="1 3" id="KW-0732">Signal</keyword>
<dbReference type="PANTHER" id="PTHR35936:SF17">
    <property type="entry name" value="ARGININE-BINDING EXTRACELLULAR PROTEIN ARTP"/>
    <property type="match status" value="1"/>
</dbReference>
<dbReference type="Proteomes" id="UP000195781">
    <property type="component" value="Unassembled WGS sequence"/>
</dbReference>